<evidence type="ECO:0000259" key="1">
    <source>
        <dbReference type="Pfam" id="PF08386"/>
    </source>
</evidence>
<keyword evidence="3" id="KW-1185">Reference proteome</keyword>
<sequence length="126" mass="13468">MNELTGKKGGPILLHGNLTLTASGRQPHRENRIALCANYAGAVSTSRQMPNSRLLSSDNWGHTAYALSACATAAIDAYLLTGAPPARDTVCADAPEPFSGQEQTFAERRGKHLPPVARPRSMLTVR</sequence>
<dbReference type="Proteomes" id="UP000681340">
    <property type="component" value="Unassembled WGS sequence"/>
</dbReference>
<accession>A0A919S788</accession>
<organism evidence="2 3">
    <name type="scientific">Actinoplanes auranticolor</name>
    <dbReference type="NCBI Taxonomy" id="47988"/>
    <lineage>
        <taxon>Bacteria</taxon>
        <taxon>Bacillati</taxon>
        <taxon>Actinomycetota</taxon>
        <taxon>Actinomycetes</taxon>
        <taxon>Micromonosporales</taxon>
        <taxon>Micromonosporaceae</taxon>
        <taxon>Actinoplanes</taxon>
    </lineage>
</organism>
<reference evidence="2" key="1">
    <citation type="submission" date="2021-03" db="EMBL/GenBank/DDBJ databases">
        <title>Whole genome shotgun sequence of Actinoplanes auranticolor NBRC 12245.</title>
        <authorList>
            <person name="Komaki H."/>
            <person name="Tamura T."/>
        </authorList>
    </citation>
    <scope>NUCLEOTIDE SEQUENCE</scope>
    <source>
        <strain evidence="2">NBRC 12245</strain>
    </source>
</reference>
<proteinExistence type="predicted"/>
<name>A0A919S788_9ACTN</name>
<dbReference type="AlphaFoldDB" id="A0A919S788"/>
<gene>
    <name evidence="2" type="ORF">Aau02nite_22310</name>
</gene>
<dbReference type="Pfam" id="PF08386">
    <property type="entry name" value="Abhydrolase_4"/>
    <property type="match status" value="1"/>
</dbReference>
<comment type="caution">
    <text evidence="2">The sequence shown here is derived from an EMBL/GenBank/DDBJ whole genome shotgun (WGS) entry which is preliminary data.</text>
</comment>
<dbReference type="RefSeq" id="WP_212988258.1">
    <property type="nucleotide sequence ID" value="NZ_BAABEA010000009.1"/>
</dbReference>
<dbReference type="InterPro" id="IPR013595">
    <property type="entry name" value="Pept_S33_TAP-like_C"/>
</dbReference>
<evidence type="ECO:0000313" key="3">
    <source>
        <dbReference type="Proteomes" id="UP000681340"/>
    </source>
</evidence>
<feature type="domain" description="Peptidase S33 tripeptidyl aminopeptidase-like C-terminal" evidence="1">
    <location>
        <begin position="39"/>
        <end position="91"/>
    </location>
</feature>
<protein>
    <recommendedName>
        <fullName evidence="1">Peptidase S33 tripeptidyl aminopeptidase-like C-terminal domain-containing protein</fullName>
    </recommendedName>
</protein>
<evidence type="ECO:0000313" key="2">
    <source>
        <dbReference type="EMBL" id="GIM66244.1"/>
    </source>
</evidence>
<dbReference type="EMBL" id="BOQL01000018">
    <property type="protein sequence ID" value="GIM66244.1"/>
    <property type="molecule type" value="Genomic_DNA"/>
</dbReference>